<evidence type="ECO:0000313" key="2">
    <source>
        <dbReference type="Proteomes" id="UP000494301"/>
    </source>
</evidence>
<name>A0A6J5JMH3_9BURK</name>
<evidence type="ECO:0000313" key="1">
    <source>
        <dbReference type="EMBL" id="CAB3972600.1"/>
    </source>
</evidence>
<dbReference type="AlphaFoldDB" id="A0A6J5JMH3"/>
<sequence>MRNQKKGPRAPWVEWVIKAVTIHLLELLLRWLTNHWK</sequence>
<reference evidence="1 2" key="1">
    <citation type="submission" date="2020-04" db="EMBL/GenBank/DDBJ databases">
        <authorList>
            <person name="Depoorter E."/>
        </authorList>
    </citation>
    <scope>NUCLEOTIDE SEQUENCE [LARGE SCALE GENOMIC DNA]</scope>
    <source>
        <strain evidence="1 2">BCC0217</strain>
    </source>
</reference>
<gene>
    <name evidence="1" type="ORF">BLA3211_07050</name>
</gene>
<accession>A0A6J5JMH3</accession>
<protein>
    <submittedName>
        <fullName evidence="1">Uncharacterized protein</fullName>
    </submittedName>
</protein>
<proteinExistence type="predicted"/>
<dbReference type="EMBL" id="CABWIL020000034">
    <property type="protein sequence ID" value="CAB3972600.1"/>
    <property type="molecule type" value="Genomic_DNA"/>
</dbReference>
<organism evidence="1 2">
    <name type="scientific">Burkholderia aenigmatica</name>
    <dbReference type="NCBI Taxonomy" id="2015348"/>
    <lineage>
        <taxon>Bacteria</taxon>
        <taxon>Pseudomonadati</taxon>
        <taxon>Pseudomonadota</taxon>
        <taxon>Betaproteobacteria</taxon>
        <taxon>Burkholderiales</taxon>
        <taxon>Burkholderiaceae</taxon>
        <taxon>Burkholderia</taxon>
        <taxon>Burkholderia cepacia complex</taxon>
    </lineage>
</organism>
<dbReference type="Proteomes" id="UP000494301">
    <property type="component" value="Unassembled WGS sequence"/>
</dbReference>